<reference evidence="1" key="1">
    <citation type="submission" date="2022-08" db="EMBL/GenBank/DDBJ databases">
        <authorList>
            <person name="Gutierrez-Valencia J."/>
        </authorList>
    </citation>
    <scope>NUCLEOTIDE SEQUENCE</scope>
</reference>
<dbReference type="Proteomes" id="UP001154282">
    <property type="component" value="Unassembled WGS sequence"/>
</dbReference>
<accession>A0AAV0M7L9</accession>
<evidence type="ECO:0000313" key="2">
    <source>
        <dbReference type="Proteomes" id="UP001154282"/>
    </source>
</evidence>
<keyword evidence="2" id="KW-1185">Reference proteome</keyword>
<protein>
    <submittedName>
        <fullName evidence="1">Uncharacterized protein</fullName>
    </submittedName>
</protein>
<sequence>MWPWFQEGTWRFTWVKTGKDMSSG</sequence>
<dbReference type="AlphaFoldDB" id="A0AAV0M7L9"/>
<name>A0AAV0M7L9_9ROSI</name>
<evidence type="ECO:0000313" key="1">
    <source>
        <dbReference type="EMBL" id="CAI0442737.1"/>
    </source>
</evidence>
<gene>
    <name evidence="1" type="ORF">LITE_LOCUS27370</name>
</gene>
<dbReference type="EMBL" id="CAMGYJ010000007">
    <property type="protein sequence ID" value="CAI0442737.1"/>
    <property type="molecule type" value="Genomic_DNA"/>
</dbReference>
<comment type="caution">
    <text evidence="1">The sequence shown here is derived from an EMBL/GenBank/DDBJ whole genome shotgun (WGS) entry which is preliminary data.</text>
</comment>
<organism evidence="1 2">
    <name type="scientific">Linum tenue</name>
    <dbReference type="NCBI Taxonomy" id="586396"/>
    <lineage>
        <taxon>Eukaryota</taxon>
        <taxon>Viridiplantae</taxon>
        <taxon>Streptophyta</taxon>
        <taxon>Embryophyta</taxon>
        <taxon>Tracheophyta</taxon>
        <taxon>Spermatophyta</taxon>
        <taxon>Magnoliopsida</taxon>
        <taxon>eudicotyledons</taxon>
        <taxon>Gunneridae</taxon>
        <taxon>Pentapetalae</taxon>
        <taxon>rosids</taxon>
        <taxon>fabids</taxon>
        <taxon>Malpighiales</taxon>
        <taxon>Linaceae</taxon>
        <taxon>Linum</taxon>
    </lineage>
</organism>
<proteinExistence type="predicted"/>